<evidence type="ECO:0000256" key="8">
    <source>
        <dbReference type="SAM" id="MobiDB-lite"/>
    </source>
</evidence>
<dbReference type="Gene3D" id="1.25.40.10">
    <property type="entry name" value="Tetratricopeptide repeat domain"/>
    <property type="match status" value="1"/>
</dbReference>
<comment type="cofactor">
    <cofactor evidence="1">
        <name>Zn(2+)</name>
        <dbReference type="ChEBI" id="CHEBI:29105"/>
    </cofactor>
</comment>
<dbReference type="InterPro" id="IPR019734">
    <property type="entry name" value="TPR_rpt"/>
</dbReference>
<protein>
    <submittedName>
        <fullName evidence="11">M48 family metalloprotease</fullName>
        <ecNumber evidence="11">3.4.24.-</ecNumber>
    </submittedName>
</protein>
<evidence type="ECO:0000256" key="4">
    <source>
        <dbReference type="ARBA" id="ARBA00022801"/>
    </source>
</evidence>
<keyword evidence="9" id="KW-0732">Signal</keyword>
<keyword evidence="6 11" id="KW-0482">Metalloprotease</keyword>
<gene>
    <name evidence="11" type="ORF">ACFMB1_16440</name>
</gene>
<feature type="compositionally biased region" description="Basic and acidic residues" evidence="8">
    <location>
        <begin position="472"/>
        <end position="484"/>
    </location>
</feature>
<feature type="domain" description="Peptidase M48" evidence="10">
    <location>
        <begin position="49"/>
        <end position="236"/>
    </location>
</feature>
<evidence type="ECO:0000256" key="2">
    <source>
        <dbReference type="ARBA" id="ARBA00022670"/>
    </source>
</evidence>
<dbReference type="EMBL" id="JBHPON010000002">
    <property type="protein sequence ID" value="MFC6037146.1"/>
    <property type="molecule type" value="Genomic_DNA"/>
</dbReference>
<dbReference type="SUPFAM" id="SSF48452">
    <property type="entry name" value="TPR-like"/>
    <property type="match status" value="1"/>
</dbReference>
<proteinExistence type="predicted"/>
<dbReference type="PANTHER" id="PTHR22726:SF1">
    <property type="entry name" value="METALLOENDOPEPTIDASE OMA1, MITOCHONDRIAL"/>
    <property type="match status" value="1"/>
</dbReference>
<evidence type="ECO:0000313" key="12">
    <source>
        <dbReference type="Proteomes" id="UP001596116"/>
    </source>
</evidence>
<dbReference type="InterPro" id="IPR011990">
    <property type="entry name" value="TPR-like_helical_dom_sf"/>
</dbReference>
<keyword evidence="2" id="KW-0645">Protease</keyword>
<keyword evidence="12" id="KW-1185">Reference proteome</keyword>
<dbReference type="PANTHER" id="PTHR22726">
    <property type="entry name" value="METALLOENDOPEPTIDASE OMA1"/>
    <property type="match status" value="1"/>
</dbReference>
<evidence type="ECO:0000256" key="9">
    <source>
        <dbReference type="SAM" id="SignalP"/>
    </source>
</evidence>
<evidence type="ECO:0000256" key="3">
    <source>
        <dbReference type="ARBA" id="ARBA00022723"/>
    </source>
</evidence>
<evidence type="ECO:0000256" key="7">
    <source>
        <dbReference type="PROSITE-ProRule" id="PRU00339"/>
    </source>
</evidence>
<dbReference type="Gene3D" id="3.30.2010.10">
    <property type="entry name" value="Metalloproteases ('zincins'), catalytic domain"/>
    <property type="match status" value="1"/>
</dbReference>
<dbReference type="PROSITE" id="PS50005">
    <property type="entry name" value="TPR"/>
    <property type="match status" value="1"/>
</dbReference>
<reference evidence="11 12" key="1">
    <citation type="submission" date="2024-09" db="EMBL/GenBank/DDBJ databases">
        <authorList>
            <person name="Zhang Z.-H."/>
        </authorList>
    </citation>
    <scope>NUCLEOTIDE SEQUENCE [LARGE SCALE GENOMIC DNA]</scope>
    <source>
        <strain evidence="11 12">HHTR114</strain>
    </source>
</reference>
<evidence type="ECO:0000313" key="11">
    <source>
        <dbReference type="EMBL" id="MFC6037146.1"/>
    </source>
</evidence>
<sequence length="494" mass="53730">MPLQLVKASPKFGLRLRNSLAALAALVTAAAPVAAEAQGISTLRDAEIEQWLEDYSRPIFAAAGLNPKSIEIIIVNDPTFNAFAGGRYMGVNSGLFTFAKTPNEIEGVIAHEAGHLAGNHGARSAEAMANAGTPMILGLLLAGAAIAAGAPEAGIGLLGLGQNIAIKDYLVYSRSQEATADQSSITYLDRLGKSTKGAMDIWGRMRNYQIITGQRINPFLQSHPLANERYSALQTRAMESPYFNVQDSPEEIQRLQLIQAKIKGFLHDPLQTLRDYPLSDQSDPAHYARAVAYYRHSEIDKALEEVRKLTTAHPNNPYFNELEGQILFEYGRTNESIAPHRKSVELIPDNALMRINLARSLIASNEPDLIAEATTHLKRAVAEEKDNGFAWYELARAYAEQGETAKADLATAESRFQSGAQGDANHFARRALPGLERGTAEWRQAMDIILATQPADGAPPLPSAEPAPAPAPEKREPEEKKTPDVPDPIIIDSN</sequence>
<dbReference type="Pfam" id="PF01435">
    <property type="entry name" value="Peptidase_M48"/>
    <property type="match status" value="1"/>
</dbReference>
<keyword evidence="4 11" id="KW-0378">Hydrolase</keyword>
<feature type="compositionally biased region" description="Pro residues" evidence="8">
    <location>
        <begin position="457"/>
        <end position="471"/>
    </location>
</feature>
<dbReference type="EC" id="3.4.24.-" evidence="11"/>
<feature type="region of interest" description="Disordered" evidence="8">
    <location>
        <begin position="452"/>
        <end position="494"/>
    </location>
</feature>
<dbReference type="Proteomes" id="UP001596116">
    <property type="component" value="Unassembled WGS sequence"/>
</dbReference>
<keyword evidence="3" id="KW-0479">Metal-binding</keyword>
<dbReference type="GO" id="GO:0008237">
    <property type="term" value="F:metallopeptidase activity"/>
    <property type="evidence" value="ECO:0007669"/>
    <property type="project" value="UniProtKB-KW"/>
</dbReference>
<name>A0ABW1L2D3_9PROT</name>
<feature type="signal peptide" evidence="9">
    <location>
        <begin position="1"/>
        <end position="24"/>
    </location>
</feature>
<comment type="caution">
    <text evidence="11">The sequence shown here is derived from an EMBL/GenBank/DDBJ whole genome shotgun (WGS) entry which is preliminary data.</text>
</comment>
<keyword evidence="7" id="KW-0802">TPR repeat</keyword>
<dbReference type="RefSeq" id="WP_379881611.1">
    <property type="nucleotide sequence ID" value="NZ_JBHPON010000002.1"/>
</dbReference>
<dbReference type="CDD" id="cd07324">
    <property type="entry name" value="M48C_Oma1-like"/>
    <property type="match status" value="1"/>
</dbReference>
<organism evidence="11 12">
    <name type="scientific">Hyphococcus aureus</name>
    <dbReference type="NCBI Taxonomy" id="2666033"/>
    <lineage>
        <taxon>Bacteria</taxon>
        <taxon>Pseudomonadati</taxon>
        <taxon>Pseudomonadota</taxon>
        <taxon>Alphaproteobacteria</taxon>
        <taxon>Parvularculales</taxon>
        <taxon>Parvularculaceae</taxon>
        <taxon>Hyphococcus</taxon>
    </lineage>
</organism>
<evidence type="ECO:0000256" key="5">
    <source>
        <dbReference type="ARBA" id="ARBA00022833"/>
    </source>
</evidence>
<evidence type="ECO:0000259" key="10">
    <source>
        <dbReference type="Pfam" id="PF01435"/>
    </source>
</evidence>
<dbReference type="InterPro" id="IPR001915">
    <property type="entry name" value="Peptidase_M48"/>
</dbReference>
<keyword evidence="5" id="KW-0862">Zinc</keyword>
<dbReference type="InterPro" id="IPR051156">
    <property type="entry name" value="Mito/Outer_Membr_Metalloprot"/>
</dbReference>
<evidence type="ECO:0000256" key="6">
    <source>
        <dbReference type="ARBA" id="ARBA00023049"/>
    </source>
</evidence>
<accession>A0ABW1L2D3</accession>
<feature type="repeat" description="TPR" evidence="7">
    <location>
        <begin position="283"/>
        <end position="316"/>
    </location>
</feature>
<feature type="chain" id="PRO_5045181640" evidence="9">
    <location>
        <begin position="25"/>
        <end position="494"/>
    </location>
</feature>
<evidence type="ECO:0000256" key="1">
    <source>
        <dbReference type="ARBA" id="ARBA00001947"/>
    </source>
</evidence>